<dbReference type="InterPro" id="IPR016135">
    <property type="entry name" value="UBQ-conjugating_enzyme/RWD"/>
</dbReference>
<evidence type="ECO:0008006" key="13">
    <source>
        <dbReference type="Google" id="ProtNLM"/>
    </source>
</evidence>
<dbReference type="SUPFAM" id="SSF54495">
    <property type="entry name" value="UBC-like"/>
    <property type="match status" value="1"/>
</dbReference>
<dbReference type="Pfam" id="PF09454">
    <property type="entry name" value="Vps23_core"/>
    <property type="match status" value="1"/>
</dbReference>
<dbReference type="RefSeq" id="XP_008867302.1">
    <property type="nucleotide sequence ID" value="XM_008869080.1"/>
</dbReference>
<keyword evidence="6 8" id="KW-0175">Coiled coil</keyword>
<dbReference type="InterPro" id="IPR008883">
    <property type="entry name" value="UEV_N"/>
</dbReference>
<dbReference type="GO" id="GO:0008333">
    <property type="term" value="P:endosome to lysosome transport"/>
    <property type="evidence" value="ECO:0007669"/>
    <property type="project" value="TreeGrafter"/>
</dbReference>
<proteinExistence type="inferred from homology"/>
<reference evidence="12" key="1">
    <citation type="submission" date="2013-12" db="EMBL/GenBank/DDBJ databases">
        <title>The Genome Sequence of Aphanomyces invadans NJM9701.</title>
        <authorList>
            <consortium name="The Broad Institute Genomics Platform"/>
            <person name="Russ C."/>
            <person name="Tyler B."/>
            <person name="van West P."/>
            <person name="Dieguez-Uribeondo J."/>
            <person name="Young S.K."/>
            <person name="Zeng Q."/>
            <person name="Gargeya S."/>
            <person name="Fitzgerald M."/>
            <person name="Abouelleil A."/>
            <person name="Alvarado L."/>
            <person name="Chapman S.B."/>
            <person name="Gainer-Dewar J."/>
            <person name="Goldberg J."/>
            <person name="Griggs A."/>
            <person name="Gujja S."/>
            <person name="Hansen M."/>
            <person name="Howarth C."/>
            <person name="Imamovic A."/>
            <person name="Ireland A."/>
            <person name="Larimer J."/>
            <person name="McCowan C."/>
            <person name="Murphy C."/>
            <person name="Pearson M."/>
            <person name="Poon T.W."/>
            <person name="Priest M."/>
            <person name="Roberts A."/>
            <person name="Saif S."/>
            <person name="Shea T."/>
            <person name="Sykes S."/>
            <person name="Wortman J."/>
            <person name="Nusbaum C."/>
            <person name="Birren B."/>
        </authorList>
    </citation>
    <scope>NUCLEOTIDE SEQUENCE [LARGE SCALE GENOMIC DNA]</scope>
    <source>
        <strain evidence="12">NJM9701</strain>
    </source>
</reference>
<comment type="similarity">
    <text evidence="2">Belongs to the ubiquitin-conjugating enzyme family. UEV subfamily.</text>
</comment>
<sequence length="381" mass="43035">MYNNSLATLDRIMGSLRSYTDPSRVRYDVETLLRQIPSISPQHGVYTHNNGSTSTMMSLTGTIPIYYGGNQYNIPVEIWIPEAYPFAAPTCFVRPTTDMMIRPGHPHVDQNGLIVVPYSTNWDCDHSLVELVGYHCSIFGAQPPVFRRPANQQLAPAPTYQQPSMQQGYTQQPYQQGGYAASSQQQQAPYSQPPAQTYPPAQSASQYSAYQPPAIDPAVKLKAEATEKIQHELQKMYRRIRDEIDGEFDTQREISHGQQRLVQGKQSLEQLKANLTNAVAQVEAMDRQVTEWIAANENQDEVNVDEVLVAADPLSQQQLDAYAERNAIEDALYFMDRALANGEIELQVFLKEVRKLARKQFMSVALMQKVHDVQHTTATRR</sequence>
<dbReference type="STRING" id="157072.A0A024UD70"/>
<dbReference type="SMART" id="SM00212">
    <property type="entry name" value="UBCc"/>
    <property type="match status" value="1"/>
</dbReference>
<evidence type="ECO:0000256" key="6">
    <source>
        <dbReference type="ARBA" id="ARBA00023054"/>
    </source>
</evidence>
<dbReference type="EMBL" id="KI913958">
    <property type="protein sequence ID" value="ETW04346.1"/>
    <property type="molecule type" value="Genomic_DNA"/>
</dbReference>
<evidence type="ECO:0000256" key="2">
    <source>
        <dbReference type="ARBA" id="ARBA00009594"/>
    </source>
</evidence>
<dbReference type="VEuPathDB" id="FungiDB:H310_04642"/>
<feature type="region of interest" description="Disordered" evidence="9">
    <location>
        <begin position="157"/>
        <end position="207"/>
    </location>
</feature>
<evidence type="ECO:0000256" key="3">
    <source>
        <dbReference type="ARBA" id="ARBA00022448"/>
    </source>
</evidence>
<dbReference type="GO" id="GO:0015031">
    <property type="term" value="P:protein transport"/>
    <property type="evidence" value="ECO:0007669"/>
    <property type="project" value="UniProtKB-UniRule"/>
</dbReference>
<dbReference type="SUPFAM" id="SSF140111">
    <property type="entry name" value="Endosomal sorting complex assembly domain"/>
    <property type="match status" value="1"/>
</dbReference>
<dbReference type="GO" id="GO:0043130">
    <property type="term" value="F:ubiquitin binding"/>
    <property type="evidence" value="ECO:0007669"/>
    <property type="project" value="TreeGrafter"/>
</dbReference>
<dbReference type="PROSITE" id="PS51312">
    <property type="entry name" value="SB"/>
    <property type="match status" value="1"/>
</dbReference>
<dbReference type="GeneID" id="20081692"/>
<dbReference type="eggNOG" id="KOG2391">
    <property type="taxonomic scope" value="Eukaryota"/>
</dbReference>
<evidence type="ECO:0000313" key="12">
    <source>
        <dbReference type="EMBL" id="ETW04346.1"/>
    </source>
</evidence>
<dbReference type="GO" id="GO:0000813">
    <property type="term" value="C:ESCRT I complex"/>
    <property type="evidence" value="ECO:0007669"/>
    <property type="project" value="TreeGrafter"/>
</dbReference>
<keyword evidence="4" id="KW-0967">Endosome</keyword>
<gene>
    <name evidence="12" type="ORF">H310_04642</name>
</gene>
<keyword evidence="5 7" id="KW-0653">Protein transport</keyword>
<dbReference type="Gene3D" id="6.10.140.820">
    <property type="match status" value="1"/>
</dbReference>
<keyword evidence="3 7" id="KW-0813">Transport</keyword>
<dbReference type="Gene3D" id="3.10.110.10">
    <property type="entry name" value="Ubiquitin Conjugating Enzyme"/>
    <property type="match status" value="1"/>
</dbReference>
<feature type="compositionally biased region" description="Low complexity" evidence="9">
    <location>
        <begin position="166"/>
        <end position="206"/>
    </location>
</feature>
<feature type="domain" description="UEV" evidence="11">
    <location>
        <begin position="6"/>
        <end position="149"/>
    </location>
</feature>
<dbReference type="PROSITE" id="PS51322">
    <property type="entry name" value="UEV"/>
    <property type="match status" value="1"/>
</dbReference>
<evidence type="ECO:0000256" key="9">
    <source>
        <dbReference type="SAM" id="MobiDB-lite"/>
    </source>
</evidence>
<dbReference type="InterPro" id="IPR052070">
    <property type="entry name" value="ESCRT-I_UEV_domain"/>
</dbReference>
<dbReference type="InterPro" id="IPR037202">
    <property type="entry name" value="ESCRT_assembly_dom"/>
</dbReference>
<evidence type="ECO:0000259" key="11">
    <source>
        <dbReference type="PROSITE" id="PS51322"/>
    </source>
</evidence>
<dbReference type="OrthoDB" id="306304at2759"/>
<feature type="coiled-coil region" evidence="8">
    <location>
        <begin position="261"/>
        <end position="288"/>
    </location>
</feature>
<feature type="domain" description="SB" evidence="10">
    <location>
        <begin position="312"/>
        <end position="380"/>
    </location>
</feature>
<evidence type="ECO:0000256" key="4">
    <source>
        <dbReference type="ARBA" id="ARBA00022753"/>
    </source>
</evidence>
<dbReference type="PANTHER" id="PTHR23306:SF3">
    <property type="entry name" value="TUMOR SUPPRESSOR PROTEIN 101"/>
    <property type="match status" value="1"/>
</dbReference>
<name>A0A024UD70_9STRA</name>
<dbReference type="Pfam" id="PF05743">
    <property type="entry name" value="UEV"/>
    <property type="match status" value="1"/>
</dbReference>
<protein>
    <recommendedName>
        <fullName evidence="13">UEV domain-containing protein</fullName>
    </recommendedName>
</protein>
<evidence type="ECO:0000256" key="5">
    <source>
        <dbReference type="ARBA" id="ARBA00022927"/>
    </source>
</evidence>
<dbReference type="AlphaFoldDB" id="A0A024UD70"/>
<dbReference type="PANTHER" id="PTHR23306">
    <property type="entry name" value="TUMOR SUSCEPTIBILITY GENE 101 PROTEIN-RELATED"/>
    <property type="match status" value="1"/>
</dbReference>
<evidence type="ECO:0000256" key="8">
    <source>
        <dbReference type="SAM" id="Coils"/>
    </source>
</evidence>
<comment type="subcellular location">
    <subcellularLocation>
        <location evidence="1">Endosome</location>
    </subcellularLocation>
</comment>
<evidence type="ECO:0000259" key="10">
    <source>
        <dbReference type="PROSITE" id="PS51312"/>
    </source>
</evidence>
<evidence type="ECO:0000256" key="1">
    <source>
        <dbReference type="ARBA" id="ARBA00004177"/>
    </source>
</evidence>
<dbReference type="InterPro" id="IPR017916">
    <property type="entry name" value="SB_dom"/>
</dbReference>
<accession>A0A024UD70</accession>
<organism evidence="12">
    <name type="scientific">Aphanomyces invadans</name>
    <dbReference type="NCBI Taxonomy" id="157072"/>
    <lineage>
        <taxon>Eukaryota</taxon>
        <taxon>Sar</taxon>
        <taxon>Stramenopiles</taxon>
        <taxon>Oomycota</taxon>
        <taxon>Saprolegniomycetes</taxon>
        <taxon>Saprolegniales</taxon>
        <taxon>Verrucalvaceae</taxon>
        <taxon>Aphanomyces</taxon>
    </lineage>
</organism>
<evidence type="ECO:0000256" key="7">
    <source>
        <dbReference type="PROSITE-ProRule" id="PRU00644"/>
    </source>
</evidence>
<dbReference type="CDD" id="cd11685">
    <property type="entry name" value="UEV_TSG101-like"/>
    <property type="match status" value="1"/>
</dbReference>